<name>A0ABD2ANP3_VESSQ</name>
<dbReference type="Proteomes" id="UP001607302">
    <property type="component" value="Unassembled WGS sequence"/>
</dbReference>
<proteinExistence type="predicted"/>
<feature type="non-terminal residue" evidence="1">
    <location>
        <position position="164"/>
    </location>
</feature>
<evidence type="ECO:0000313" key="2">
    <source>
        <dbReference type="Proteomes" id="UP001607302"/>
    </source>
</evidence>
<protein>
    <recommendedName>
        <fullName evidence="3">Secreted protein</fullName>
    </recommendedName>
</protein>
<dbReference type="EMBL" id="JAUDFV010000141">
    <property type="protein sequence ID" value="KAL2722231.1"/>
    <property type="molecule type" value="Genomic_DNA"/>
</dbReference>
<keyword evidence="2" id="KW-1185">Reference proteome</keyword>
<dbReference type="AlphaFoldDB" id="A0ABD2ANP3"/>
<evidence type="ECO:0000313" key="1">
    <source>
        <dbReference type="EMBL" id="KAL2722231.1"/>
    </source>
</evidence>
<organism evidence="1 2">
    <name type="scientific">Vespula squamosa</name>
    <name type="common">Southern yellow jacket</name>
    <name type="synonym">Wasp</name>
    <dbReference type="NCBI Taxonomy" id="30214"/>
    <lineage>
        <taxon>Eukaryota</taxon>
        <taxon>Metazoa</taxon>
        <taxon>Ecdysozoa</taxon>
        <taxon>Arthropoda</taxon>
        <taxon>Hexapoda</taxon>
        <taxon>Insecta</taxon>
        <taxon>Pterygota</taxon>
        <taxon>Neoptera</taxon>
        <taxon>Endopterygota</taxon>
        <taxon>Hymenoptera</taxon>
        <taxon>Apocrita</taxon>
        <taxon>Aculeata</taxon>
        <taxon>Vespoidea</taxon>
        <taxon>Vespidae</taxon>
        <taxon>Vespinae</taxon>
        <taxon>Vespula</taxon>
    </lineage>
</organism>
<sequence>MNDDILVLAHITQLRLFFLSFSFFTTITNVEAQLSDKQEYAWWFVRHDDTKKIRSRLTCYGRCGDMVVREDGWRTGKRTQEGEGDELMTTTTTTTTRFNSSPTDSTRFDSTFLRYDSVQFVVIRLRSVARLEKSRTKSKRGKARWTPWGVSAPMDGTIYQPCHT</sequence>
<evidence type="ECO:0008006" key="3">
    <source>
        <dbReference type="Google" id="ProtNLM"/>
    </source>
</evidence>
<comment type="caution">
    <text evidence="1">The sequence shown here is derived from an EMBL/GenBank/DDBJ whole genome shotgun (WGS) entry which is preliminary data.</text>
</comment>
<gene>
    <name evidence="1" type="ORF">V1478_009094</name>
</gene>
<accession>A0ABD2ANP3</accession>
<reference evidence="1 2" key="1">
    <citation type="journal article" date="2024" name="Ann. Entomol. Soc. Am.">
        <title>Genomic analyses of the southern and eastern yellowjacket wasps (Hymenoptera: Vespidae) reveal evolutionary signatures of social life.</title>
        <authorList>
            <person name="Catto M.A."/>
            <person name="Caine P.B."/>
            <person name="Orr S.E."/>
            <person name="Hunt B.G."/>
            <person name="Goodisman M.A.D."/>
        </authorList>
    </citation>
    <scope>NUCLEOTIDE SEQUENCE [LARGE SCALE GENOMIC DNA]</scope>
    <source>
        <strain evidence="1">233</strain>
        <tissue evidence="1">Head and thorax</tissue>
    </source>
</reference>